<reference evidence="1 2" key="1">
    <citation type="submission" date="2024-06" db="EMBL/GenBank/DDBJ databases">
        <title>The Natural Products Discovery Center: Release of the First 8490 Sequenced Strains for Exploring Actinobacteria Biosynthetic Diversity.</title>
        <authorList>
            <person name="Kalkreuter E."/>
            <person name="Kautsar S.A."/>
            <person name="Yang D."/>
            <person name="Bader C.D."/>
            <person name="Teijaro C.N."/>
            <person name="Fluegel L."/>
            <person name="Davis C.M."/>
            <person name="Simpson J.R."/>
            <person name="Lauterbach L."/>
            <person name="Steele A.D."/>
            <person name="Gui C."/>
            <person name="Meng S."/>
            <person name="Li G."/>
            <person name="Viehrig K."/>
            <person name="Ye F."/>
            <person name="Su P."/>
            <person name="Kiefer A.F."/>
            <person name="Nichols A."/>
            <person name="Cepeda A.J."/>
            <person name="Yan W."/>
            <person name="Fan B."/>
            <person name="Jiang Y."/>
            <person name="Adhikari A."/>
            <person name="Zheng C.-J."/>
            <person name="Schuster L."/>
            <person name="Cowan T.M."/>
            <person name="Smanski M.J."/>
            <person name="Chevrette M.G."/>
            <person name="De Carvalho L.P.S."/>
            <person name="Shen B."/>
        </authorList>
    </citation>
    <scope>NUCLEOTIDE SEQUENCE [LARGE SCALE GENOMIC DNA]</scope>
    <source>
        <strain evidence="1 2">NPDC020594</strain>
    </source>
</reference>
<dbReference type="EMBL" id="JBFAEG010000038">
    <property type="protein sequence ID" value="MEU5712643.1"/>
    <property type="molecule type" value="Genomic_DNA"/>
</dbReference>
<sequence>MSSCDKLSALPVTTTLLRSVSLDGARATGLSDVEIDDMDVDF</sequence>
<keyword evidence="2" id="KW-1185">Reference proteome</keyword>
<organism evidence="1 2">
    <name type="scientific">Streptomyces flaveolus</name>
    <dbReference type="NCBI Taxonomy" id="67297"/>
    <lineage>
        <taxon>Bacteria</taxon>
        <taxon>Bacillati</taxon>
        <taxon>Actinomycetota</taxon>
        <taxon>Actinomycetes</taxon>
        <taxon>Kitasatosporales</taxon>
        <taxon>Streptomycetaceae</taxon>
        <taxon>Streptomyces</taxon>
    </lineage>
</organism>
<comment type="caution">
    <text evidence="1">The sequence shown here is derived from an EMBL/GenBank/DDBJ whole genome shotgun (WGS) entry which is preliminary data.</text>
</comment>
<dbReference type="RefSeq" id="WP_359260669.1">
    <property type="nucleotide sequence ID" value="NZ_JBFAEG010000038.1"/>
</dbReference>
<evidence type="ECO:0000313" key="2">
    <source>
        <dbReference type="Proteomes" id="UP001551011"/>
    </source>
</evidence>
<accession>A0ABV3AL29</accession>
<protein>
    <submittedName>
        <fullName evidence="1">Uncharacterized protein</fullName>
    </submittedName>
</protein>
<dbReference type="Proteomes" id="UP001551011">
    <property type="component" value="Unassembled WGS sequence"/>
</dbReference>
<evidence type="ECO:0000313" key="1">
    <source>
        <dbReference type="EMBL" id="MEU5712643.1"/>
    </source>
</evidence>
<proteinExistence type="predicted"/>
<gene>
    <name evidence="1" type="ORF">AB0H04_38470</name>
</gene>
<name>A0ABV3AL29_9ACTN</name>